<sequence length="352" mass="39368">MARSPEDLRASNVISPVLAEAVQQRTFETTDPDPLVRRKQRADHLAKLRQYMPLGGKPIPEVEERDIKVSARDGYEVPVRVYTPSAAGKGRDSGPLILMFHEGGFAAGDWSDEEMNCRLFCREFGAVCANVDYRLAPEALFPTWIHDSIDVTRHFAANAESFGADPLKGFIVGGNSAGGNISAVLAQLSRLGEIEPPLTGQYLSVPLIFPLELVPEKYKNELLSPYENLQDPILKFKGAERLKDIEDHLKVDPKSNLFTPLAHPSYPPDAVQPKHPLAPAYMQVAGLDPLRDHALVYDRILKEEYRVESKVDLYPGFGHMFWTNWPELKESHEFVEDTVKGIGWLLKKSGKV</sequence>
<comment type="caution">
    <text evidence="3">The sequence shown here is derived from an EMBL/GenBank/DDBJ whole genome shotgun (WGS) entry which is preliminary data.</text>
</comment>
<accession>A0ABR0K784</accession>
<evidence type="ECO:0000259" key="2">
    <source>
        <dbReference type="Pfam" id="PF07859"/>
    </source>
</evidence>
<evidence type="ECO:0000313" key="4">
    <source>
        <dbReference type="Proteomes" id="UP001345013"/>
    </source>
</evidence>
<dbReference type="Pfam" id="PF07859">
    <property type="entry name" value="Abhydrolase_3"/>
    <property type="match status" value="1"/>
</dbReference>
<name>A0ABR0K784_9EURO</name>
<dbReference type="Gene3D" id="3.40.50.1820">
    <property type="entry name" value="alpha/beta hydrolase"/>
    <property type="match status" value="1"/>
</dbReference>
<evidence type="ECO:0000256" key="1">
    <source>
        <dbReference type="ARBA" id="ARBA00022801"/>
    </source>
</evidence>
<protein>
    <recommendedName>
        <fullName evidence="2">Alpha/beta hydrolase fold-3 domain-containing protein</fullName>
    </recommendedName>
</protein>
<dbReference type="InterPro" id="IPR013094">
    <property type="entry name" value="AB_hydrolase_3"/>
</dbReference>
<dbReference type="InterPro" id="IPR029058">
    <property type="entry name" value="AB_hydrolase_fold"/>
</dbReference>
<dbReference type="PANTHER" id="PTHR48081">
    <property type="entry name" value="AB HYDROLASE SUPERFAMILY PROTEIN C4A8.06C"/>
    <property type="match status" value="1"/>
</dbReference>
<dbReference type="PANTHER" id="PTHR48081:SF8">
    <property type="entry name" value="ALPHA_BETA HYDROLASE FOLD-3 DOMAIN-CONTAINING PROTEIN-RELATED"/>
    <property type="match status" value="1"/>
</dbReference>
<evidence type="ECO:0000313" key="3">
    <source>
        <dbReference type="EMBL" id="KAK5089663.1"/>
    </source>
</evidence>
<gene>
    <name evidence="3" type="ORF">LTR24_006031</name>
</gene>
<feature type="domain" description="Alpha/beta hydrolase fold-3" evidence="2">
    <location>
        <begin position="97"/>
        <end position="322"/>
    </location>
</feature>
<keyword evidence="4" id="KW-1185">Reference proteome</keyword>
<dbReference type="SUPFAM" id="SSF53474">
    <property type="entry name" value="alpha/beta-Hydrolases"/>
    <property type="match status" value="1"/>
</dbReference>
<reference evidence="3 4" key="1">
    <citation type="submission" date="2023-08" db="EMBL/GenBank/DDBJ databases">
        <title>Black Yeasts Isolated from many extreme environments.</title>
        <authorList>
            <person name="Coleine C."/>
            <person name="Stajich J.E."/>
            <person name="Selbmann L."/>
        </authorList>
    </citation>
    <scope>NUCLEOTIDE SEQUENCE [LARGE SCALE GENOMIC DNA]</scope>
    <source>
        <strain evidence="3 4">CCFEE 5885</strain>
    </source>
</reference>
<dbReference type="Proteomes" id="UP001345013">
    <property type="component" value="Unassembled WGS sequence"/>
</dbReference>
<organism evidence="3 4">
    <name type="scientific">Lithohypha guttulata</name>
    <dbReference type="NCBI Taxonomy" id="1690604"/>
    <lineage>
        <taxon>Eukaryota</taxon>
        <taxon>Fungi</taxon>
        <taxon>Dikarya</taxon>
        <taxon>Ascomycota</taxon>
        <taxon>Pezizomycotina</taxon>
        <taxon>Eurotiomycetes</taxon>
        <taxon>Chaetothyriomycetidae</taxon>
        <taxon>Chaetothyriales</taxon>
        <taxon>Trichomeriaceae</taxon>
        <taxon>Lithohypha</taxon>
    </lineage>
</organism>
<dbReference type="EMBL" id="JAVRRG010000073">
    <property type="protein sequence ID" value="KAK5089663.1"/>
    <property type="molecule type" value="Genomic_DNA"/>
</dbReference>
<keyword evidence="1" id="KW-0378">Hydrolase</keyword>
<dbReference type="InterPro" id="IPR050300">
    <property type="entry name" value="GDXG_lipolytic_enzyme"/>
</dbReference>
<proteinExistence type="predicted"/>